<dbReference type="GO" id="GO:0005261">
    <property type="term" value="F:monoatomic cation channel activity"/>
    <property type="evidence" value="ECO:0007669"/>
    <property type="project" value="TreeGrafter"/>
</dbReference>
<feature type="non-terminal residue" evidence="2">
    <location>
        <position position="136"/>
    </location>
</feature>
<dbReference type="InterPro" id="IPR045852">
    <property type="entry name" value="UNC80_central"/>
</dbReference>
<accession>A0A087U5D3</accession>
<sequence length="136" mass="15606">MIKVLKSLNFECPHQYFCHVNCYRRQMRSCNRLVKAVRKVYGDSFGMMIDTEKHEEEKGELKKEKKIKKIITAPSSPLRRKASVAHMDKLERPSDVPHLAAFRSLHSSTTFLAHDIESGVHIKETEGKLQPAGSEK</sequence>
<evidence type="ECO:0000259" key="1">
    <source>
        <dbReference type="Pfam" id="PF19424"/>
    </source>
</evidence>
<dbReference type="GO" id="GO:0030424">
    <property type="term" value="C:axon"/>
    <property type="evidence" value="ECO:0007669"/>
    <property type="project" value="TreeGrafter"/>
</dbReference>
<gene>
    <name evidence="2" type="ORF">X975_20768</name>
</gene>
<dbReference type="STRING" id="407821.A0A087U5D3"/>
<dbReference type="EMBL" id="KK118255">
    <property type="protein sequence ID" value="KFM72572.1"/>
    <property type="molecule type" value="Genomic_DNA"/>
</dbReference>
<dbReference type="AlphaFoldDB" id="A0A087U5D3"/>
<dbReference type="PANTHER" id="PTHR31781:SF1">
    <property type="entry name" value="PROTEIN UNC-80 HOMOLOG"/>
    <property type="match status" value="1"/>
</dbReference>
<reference evidence="2 3" key="1">
    <citation type="submission" date="2013-11" db="EMBL/GenBank/DDBJ databases">
        <title>Genome sequencing of Stegodyphus mimosarum.</title>
        <authorList>
            <person name="Bechsgaard J."/>
        </authorList>
    </citation>
    <scope>NUCLEOTIDE SEQUENCE [LARGE SCALE GENOMIC DNA]</scope>
</reference>
<name>A0A087U5D3_STEMI</name>
<protein>
    <submittedName>
        <fullName evidence="2">Protein unc-80-like protein</fullName>
    </submittedName>
</protein>
<feature type="domain" description="Protein UNC80 central region" evidence="1">
    <location>
        <begin position="1"/>
        <end position="83"/>
    </location>
</feature>
<dbReference type="OrthoDB" id="5584001at2759"/>
<evidence type="ECO:0000313" key="2">
    <source>
        <dbReference type="EMBL" id="KFM72572.1"/>
    </source>
</evidence>
<dbReference type="GO" id="GO:0055080">
    <property type="term" value="P:monoatomic cation homeostasis"/>
    <property type="evidence" value="ECO:0007669"/>
    <property type="project" value="TreeGrafter"/>
</dbReference>
<keyword evidence="3" id="KW-1185">Reference proteome</keyword>
<evidence type="ECO:0000313" key="3">
    <source>
        <dbReference type="Proteomes" id="UP000054359"/>
    </source>
</evidence>
<organism evidence="2 3">
    <name type="scientific">Stegodyphus mimosarum</name>
    <name type="common">African social velvet spider</name>
    <dbReference type="NCBI Taxonomy" id="407821"/>
    <lineage>
        <taxon>Eukaryota</taxon>
        <taxon>Metazoa</taxon>
        <taxon>Ecdysozoa</taxon>
        <taxon>Arthropoda</taxon>
        <taxon>Chelicerata</taxon>
        <taxon>Arachnida</taxon>
        <taxon>Araneae</taxon>
        <taxon>Araneomorphae</taxon>
        <taxon>Entelegynae</taxon>
        <taxon>Eresoidea</taxon>
        <taxon>Eresidae</taxon>
        <taxon>Stegodyphus</taxon>
    </lineage>
</organism>
<dbReference type="Pfam" id="PF19424">
    <property type="entry name" value="UNC80"/>
    <property type="match status" value="1"/>
</dbReference>
<dbReference type="GO" id="GO:0034703">
    <property type="term" value="C:cation channel complex"/>
    <property type="evidence" value="ECO:0007669"/>
    <property type="project" value="TreeGrafter"/>
</dbReference>
<dbReference type="PANTHER" id="PTHR31781">
    <property type="entry name" value="UNC80"/>
    <property type="match status" value="1"/>
</dbReference>
<proteinExistence type="predicted"/>
<dbReference type="Proteomes" id="UP000054359">
    <property type="component" value="Unassembled WGS sequence"/>
</dbReference>